<dbReference type="Proteomes" id="UP000184389">
    <property type="component" value="Unassembled WGS sequence"/>
</dbReference>
<reference evidence="4 5" key="1">
    <citation type="submission" date="2016-11" db="EMBL/GenBank/DDBJ databases">
        <authorList>
            <person name="Jaros S."/>
            <person name="Januszkiewicz K."/>
            <person name="Wedrychowicz H."/>
        </authorList>
    </citation>
    <scope>NUCLEOTIDE SEQUENCE [LARGE SCALE GENOMIC DNA]</scope>
    <source>
        <strain evidence="4 5">DSM 13106</strain>
    </source>
</reference>
<protein>
    <recommendedName>
        <fullName evidence="1">Sporulation sigma-E factor-processing peptidase</fullName>
        <ecNumber evidence="1">3.4.23.-</ecNumber>
    </recommendedName>
    <alternativeName>
        <fullName evidence="1">Membrane-associated aspartic protease</fullName>
    </alternativeName>
    <alternativeName>
        <fullName evidence="1">Stage II sporulation protein GA</fullName>
    </alternativeName>
</protein>
<dbReference type="PIRSF" id="PIRSF018571">
    <property type="entry name" value="SpoIIGA"/>
    <property type="match status" value="1"/>
</dbReference>
<dbReference type="GO" id="GO:0030435">
    <property type="term" value="P:sporulation resulting in formation of a cellular spore"/>
    <property type="evidence" value="ECO:0007669"/>
    <property type="project" value="UniProtKB-KW"/>
</dbReference>
<dbReference type="AlphaFoldDB" id="A0A1M5UGA4"/>
<dbReference type="RefSeq" id="WP_072743216.1">
    <property type="nucleotide sequence ID" value="NZ_FQXR01000003.1"/>
</dbReference>
<proteinExistence type="inferred from homology"/>
<keyword evidence="3" id="KW-0812">Transmembrane</keyword>
<organism evidence="4 5">
    <name type="scientific">Sporanaerobacter acetigenes DSM 13106</name>
    <dbReference type="NCBI Taxonomy" id="1123281"/>
    <lineage>
        <taxon>Bacteria</taxon>
        <taxon>Bacillati</taxon>
        <taxon>Bacillota</taxon>
        <taxon>Tissierellia</taxon>
        <taxon>Tissierellales</taxon>
        <taxon>Sporanaerobacteraceae</taxon>
        <taxon>Sporanaerobacter</taxon>
    </lineage>
</organism>
<comment type="subcellular location">
    <subcellularLocation>
        <location evidence="1">Cell membrane</location>
    </subcellularLocation>
</comment>
<evidence type="ECO:0000256" key="2">
    <source>
        <dbReference type="PIRSR" id="PIRSR018571-1"/>
    </source>
</evidence>
<dbReference type="InterPro" id="IPR005081">
    <property type="entry name" value="SpoIIGA"/>
</dbReference>
<keyword evidence="1" id="KW-0645">Protease</keyword>
<dbReference type="GO" id="GO:0030436">
    <property type="term" value="P:asexual sporulation"/>
    <property type="evidence" value="ECO:0007669"/>
    <property type="project" value="InterPro"/>
</dbReference>
<keyword evidence="3" id="KW-1133">Transmembrane helix</keyword>
<dbReference type="Pfam" id="PF03419">
    <property type="entry name" value="Peptidase_U4"/>
    <property type="match status" value="1"/>
</dbReference>
<evidence type="ECO:0000256" key="3">
    <source>
        <dbReference type="SAM" id="Phobius"/>
    </source>
</evidence>
<dbReference type="GO" id="GO:0006508">
    <property type="term" value="P:proteolysis"/>
    <property type="evidence" value="ECO:0007669"/>
    <property type="project" value="UniProtKB-KW"/>
</dbReference>
<keyword evidence="1" id="KW-0378">Hydrolase</keyword>
<keyword evidence="1" id="KW-0749">Sporulation</keyword>
<dbReference type="NCBIfam" id="TIGR02854">
    <property type="entry name" value="spore_II_GA"/>
    <property type="match status" value="1"/>
</dbReference>
<feature type="transmembrane region" description="Helical" evidence="3">
    <location>
        <begin position="61"/>
        <end position="77"/>
    </location>
</feature>
<feature type="transmembrane region" description="Helical" evidence="3">
    <location>
        <begin position="121"/>
        <end position="145"/>
    </location>
</feature>
<evidence type="ECO:0000313" key="5">
    <source>
        <dbReference type="Proteomes" id="UP000184389"/>
    </source>
</evidence>
<comment type="function">
    <text evidence="1">Probable aspartic protease that is responsible for the proteolytic cleavage of the RNA polymerase sigma E factor (SigE/spoIIGB) to yield the active peptide in the mother cell during sporulation. Responds to a signal from the forespore that is triggered by the extracellular signal protein SpoIIR.</text>
</comment>
<dbReference type="STRING" id="1123281.SAMN02745180_00637"/>
<keyword evidence="1" id="KW-0064">Aspartyl protease</keyword>
<dbReference type="GO" id="GO:0004190">
    <property type="term" value="F:aspartic-type endopeptidase activity"/>
    <property type="evidence" value="ECO:0007669"/>
    <property type="project" value="UniProtKB-KW"/>
</dbReference>
<feature type="transmembrane region" description="Helical" evidence="3">
    <location>
        <begin position="6"/>
        <end position="23"/>
    </location>
</feature>
<feature type="transmembrane region" description="Helical" evidence="3">
    <location>
        <begin position="35"/>
        <end position="55"/>
    </location>
</feature>
<feature type="transmembrane region" description="Helical" evidence="3">
    <location>
        <begin position="89"/>
        <end position="109"/>
    </location>
</feature>
<dbReference type="GO" id="GO:0005886">
    <property type="term" value="C:plasma membrane"/>
    <property type="evidence" value="ECO:0007669"/>
    <property type="project" value="UniProtKB-SubCell"/>
</dbReference>
<name>A0A1M5UGA4_9FIRM</name>
<dbReference type="EMBL" id="FQXR01000003">
    <property type="protein sequence ID" value="SHH62009.1"/>
    <property type="molecule type" value="Genomic_DNA"/>
</dbReference>
<evidence type="ECO:0000313" key="4">
    <source>
        <dbReference type="EMBL" id="SHH62009.1"/>
    </source>
</evidence>
<evidence type="ECO:0000256" key="1">
    <source>
        <dbReference type="PIRNR" id="PIRNR018571"/>
    </source>
</evidence>
<keyword evidence="1 3" id="KW-0472">Membrane</keyword>
<feature type="active site" evidence="2">
    <location>
        <position position="177"/>
    </location>
</feature>
<accession>A0A1M5UGA4</accession>
<keyword evidence="5" id="KW-1185">Reference proteome</keyword>
<gene>
    <name evidence="4" type="ORF">SAMN02745180_00637</name>
</gene>
<comment type="similarity">
    <text evidence="1">Belongs to the peptidase U4 family.</text>
</comment>
<keyword evidence="1" id="KW-1003">Cell membrane</keyword>
<dbReference type="EC" id="3.4.23.-" evidence="1"/>
<sequence length="300" mass="34363">MDIYVEYLLLENVIINYIILYVVKAVSRTDSKKIRLFIAACVGSLYTLVIFFPSLHFMTKFSVKFSISILIIILAFNPEKFSSFMRLLAVFYTTSFVFAGAILGLFYIFNSNLYLKNGAFYIQNFSAEFLILGISLSFILVKYIFEFLQIRLNKKNILTNVIINLNEKNAEIVALVDTGNSLKEPISQNPVIIVEFYAIKELLPEKVQDVFIDNKELSLDLDTISNIMVEVNDEIKLRVIPFKSIGKEYGILLGFKPDKIIIGNDGCEKKIKENVLIGIYNNKLSRDDNYMALLNPEILY</sequence>